<keyword evidence="2" id="KW-0732">Signal</keyword>
<organism evidence="3 4">
    <name type="scientific">Candidatus Synchoanobacter obligatus</name>
    <dbReference type="NCBI Taxonomy" id="2919597"/>
    <lineage>
        <taxon>Bacteria</taxon>
        <taxon>Pseudomonadati</taxon>
        <taxon>Pseudomonadota</taxon>
        <taxon>Gammaproteobacteria</taxon>
        <taxon>Candidatus Comchoanobacterales</taxon>
        <taxon>Candidatus Comchoanobacteraceae</taxon>
        <taxon>Candidatus Synchoanobacter</taxon>
    </lineage>
</organism>
<dbReference type="Proteomes" id="UP001320768">
    <property type="component" value="Unassembled WGS sequence"/>
</dbReference>
<evidence type="ECO:0000256" key="1">
    <source>
        <dbReference type="SAM" id="Phobius"/>
    </source>
</evidence>
<feature type="transmembrane region" description="Helical" evidence="1">
    <location>
        <begin position="48"/>
        <end position="68"/>
    </location>
</feature>
<feature type="signal peptide" evidence="2">
    <location>
        <begin position="1"/>
        <end position="24"/>
    </location>
</feature>
<evidence type="ECO:0000313" key="3">
    <source>
        <dbReference type="EMBL" id="MCP8352380.1"/>
    </source>
</evidence>
<accession>A0ABT1L6N7</accession>
<keyword evidence="1" id="KW-0472">Membrane</keyword>
<dbReference type="EMBL" id="JAKUDN010000002">
    <property type="protein sequence ID" value="MCP8352380.1"/>
    <property type="molecule type" value="Genomic_DNA"/>
</dbReference>
<feature type="chain" id="PRO_5046232820" evidence="2">
    <location>
        <begin position="25"/>
        <end position="137"/>
    </location>
</feature>
<evidence type="ECO:0000313" key="4">
    <source>
        <dbReference type="Proteomes" id="UP001320768"/>
    </source>
</evidence>
<gene>
    <name evidence="3" type="ORF">MKS91_03635</name>
</gene>
<name>A0ABT1L6N7_9GAMM</name>
<keyword evidence="1" id="KW-1133">Transmembrane helix</keyword>
<feature type="transmembrane region" description="Helical" evidence="1">
    <location>
        <begin position="80"/>
        <end position="102"/>
    </location>
</feature>
<comment type="caution">
    <text evidence="3">The sequence shown here is derived from an EMBL/GenBank/DDBJ whole genome shotgun (WGS) entry which is preliminary data.</text>
</comment>
<dbReference type="RefSeq" id="WP_258569485.1">
    <property type="nucleotide sequence ID" value="NZ_JAKUDN010000002.1"/>
</dbReference>
<sequence>MSKKYLLVAAQTSLLSLATVLTLAEEEAAASGIGKIAKSIEGNLQAVGSLIAQVAFVAGMGFFVSAVFKFKQHKDNPTQVPIGTPMSMLGISAALMFMGNFISPLGETLFGAGDGTDGVEAGKQGVSDDVWGNSDKR</sequence>
<evidence type="ECO:0000256" key="2">
    <source>
        <dbReference type="SAM" id="SignalP"/>
    </source>
</evidence>
<reference evidence="3 4" key="1">
    <citation type="journal article" date="2022" name="Nat. Microbiol.">
        <title>The microbiome of a bacterivorous marine choanoflagellate contains a resource-demanding obligate bacterial associate.</title>
        <authorList>
            <person name="Needham D.M."/>
            <person name="Poirier C."/>
            <person name="Bachy C."/>
            <person name="George E.E."/>
            <person name="Wilken S."/>
            <person name="Yung C.C.M."/>
            <person name="Limardo A.J."/>
            <person name="Morando M."/>
            <person name="Sudek L."/>
            <person name="Malmstrom R.R."/>
            <person name="Keeling P.J."/>
            <person name="Santoro A.E."/>
            <person name="Worden A.Z."/>
        </authorList>
    </citation>
    <scope>NUCLEOTIDE SEQUENCE [LARGE SCALE GENOMIC DNA]</scope>
    <source>
        <strain evidence="3 4">Comchoano-2</strain>
    </source>
</reference>
<protein>
    <submittedName>
        <fullName evidence="3">Type IV secretion protein IcmD</fullName>
    </submittedName>
</protein>
<proteinExistence type="predicted"/>
<keyword evidence="4" id="KW-1185">Reference proteome</keyword>
<keyword evidence="1" id="KW-0812">Transmembrane</keyword>